<name>A0A9P0J4P5_APHGO</name>
<proteinExistence type="predicted"/>
<keyword evidence="2" id="KW-0863">Zinc-finger</keyword>
<gene>
    <name evidence="5" type="ORF">APHIGO_LOCUS6712</name>
</gene>
<reference evidence="5" key="2">
    <citation type="submission" date="2022-10" db="EMBL/GenBank/DDBJ databases">
        <authorList>
            <consortium name="ENA_rothamsted_submissions"/>
            <consortium name="culmorum"/>
            <person name="King R."/>
        </authorList>
    </citation>
    <scope>NUCLEOTIDE SEQUENCE</scope>
</reference>
<evidence type="ECO:0000259" key="4">
    <source>
        <dbReference type="Pfam" id="PF04500"/>
    </source>
</evidence>
<dbReference type="GO" id="GO:0008270">
    <property type="term" value="F:zinc ion binding"/>
    <property type="evidence" value="ECO:0007669"/>
    <property type="project" value="UniProtKB-KW"/>
</dbReference>
<organism evidence="5 6">
    <name type="scientific">Aphis gossypii</name>
    <name type="common">Cotton aphid</name>
    <dbReference type="NCBI Taxonomy" id="80765"/>
    <lineage>
        <taxon>Eukaryota</taxon>
        <taxon>Metazoa</taxon>
        <taxon>Ecdysozoa</taxon>
        <taxon>Arthropoda</taxon>
        <taxon>Hexapoda</taxon>
        <taxon>Insecta</taxon>
        <taxon>Pterygota</taxon>
        <taxon>Neoptera</taxon>
        <taxon>Paraneoptera</taxon>
        <taxon>Hemiptera</taxon>
        <taxon>Sternorrhyncha</taxon>
        <taxon>Aphidomorpha</taxon>
        <taxon>Aphidoidea</taxon>
        <taxon>Aphididae</taxon>
        <taxon>Aphidini</taxon>
        <taxon>Aphis</taxon>
        <taxon>Aphis</taxon>
    </lineage>
</organism>
<evidence type="ECO:0000256" key="3">
    <source>
        <dbReference type="ARBA" id="ARBA00022833"/>
    </source>
</evidence>
<dbReference type="Pfam" id="PF04500">
    <property type="entry name" value="FLYWCH"/>
    <property type="match status" value="1"/>
</dbReference>
<evidence type="ECO:0000313" key="5">
    <source>
        <dbReference type="EMBL" id="CAH1725678.1"/>
    </source>
</evidence>
<sequence length="103" mass="12061">MEFMFSEKGTKLLIIDNYKFGFQKNLADNIQRWICTKRKCKAYVKLNGDCLCEEVLTHNHEREGNGTLVRQQLTNSLKRKCDELITERPSKIIRKEIATNSHS</sequence>
<dbReference type="AlphaFoldDB" id="A0A9P0J4P5"/>
<keyword evidence="1" id="KW-0479">Metal-binding</keyword>
<accession>A0A9P0J4P5</accession>
<dbReference type="EMBL" id="OU899035">
    <property type="protein sequence ID" value="CAH1725678.1"/>
    <property type="molecule type" value="Genomic_DNA"/>
</dbReference>
<keyword evidence="3" id="KW-0862">Zinc</keyword>
<dbReference type="Gene3D" id="2.20.25.240">
    <property type="match status" value="1"/>
</dbReference>
<evidence type="ECO:0000256" key="1">
    <source>
        <dbReference type="ARBA" id="ARBA00022723"/>
    </source>
</evidence>
<feature type="non-terminal residue" evidence="5">
    <location>
        <position position="1"/>
    </location>
</feature>
<dbReference type="InterPro" id="IPR007588">
    <property type="entry name" value="Znf_FLYWCH"/>
</dbReference>
<dbReference type="Proteomes" id="UP001154329">
    <property type="component" value="Chromosome 2"/>
</dbReference>
<feature type="domain" description="FLYWCH-type" evidence="4">
    <location>
        <begin position="3"/>
        <end position="60"/>
    </location>
</feature>
<protein>
    <recommendedName>
        <fullName evidence="4">FLYWCH-type domain-containing protein</fullName>
    </recommendedName>
</protein>
<evidence type="ECO:0000256" key="2">
    <source>
        <dbReference type="ARBA" id="ARBA00022771"/>
    </source>
</evidence>
<evidence type="ECO:0000313" key="6">
    <source>
        <dbReference type="Proteomes" id="UP001154329"/>
    </source>
</evidence>
<feature type="non-terminal residue" evidence="5">
    <location>
        <position position="103"/>
    </location>
</feature>
<reference evidence="5" key="1">
    <citation type="submission" date="2022-02" db="EMBL/GenBank/DDBJ databases">
        <authorList>
            <person name="King R."/>
        </authorList>
    </citation>
    <scope>NUCLEOTIDE SEQUENCE</scope>
</reference>
<keyword evidence="6" id="KW-1185">Reference proteome</keyword>